<accession>A0A429Z150</accession>
<evidence type="ECO:0000256" key="2">
    <source>
        <dbReference type="ARBA" id="ARBA00034247"/>
    </source>
</evidence>
<keyword evidence="7" id="KW-1185">Reference proteome</keyword>
<dbReference type="SMART" id="SM00267">
    <property type="entry name" value="GGDEF"/>
    <property type="match status" value="1"/>
</dbReference>
<keyword evidence="3" id="KW-1133">Transmembrane helix</keyword>
<dbReference type="SUPFAM" id="SSF55073">
    <property type="entry name" value="Nucleotide cyclase"/>
    <property type="match status" value="1"/>
</dbReference>
<dbReference type="CDD" id="cd01949">
    <property type="entry name" value="GGDEF"/>
    <property type="match status" value="1"/>
</dbReference>
<feature type="domain" description="GGDEF" evidence="5">
    <location>
        <begin position="122"/>
        <end position="255"/>
    </location>
</feature>
<dbReference type="PROSITE" id="PS50887">
    <property type="entry name" value="GGDEF"/>
    <property type="match status" value="1"/>
</dbReference>
<dbReference type="InterPro" id="IPR050469">
    <property type="entry name" value="Diguanylate_Cyclase"/>
</dbReference>
<dbReference type="RefSeq" id="WP_126698383.1">
    <property type="nucleotide sequence ID" value="NZ_RWKW01000016.1"/>
</dbReference>
<dbReference type="OrthoDB" id="9812260at2"/>
<dbReference type="InterPro" id="IPR043128">
    <property type="entry name" value="Rev_trsase/Diguanyl_cyclase"/>
</dbReference>
<organism evidence="6 7">
    <name type="scientific">Aquibium carbonis</name>
    <dbReference type="NCBI Taxonomy" id="2495581"/>
    <lineage>
        <taxon>Bacteria</taxon>
        <taxon>Pseudomonadati</taxon>
        <taxon>Pseudomonadota</taxon>
        <taxon>Alphaproteobacteria</taxon>
        <taxon>Hyphomicrobiales</taxon>
        <taxon>Phyllobacteriaceae</taxon>
        <taxon>Aquibium</taxon>
    </lineage>
</organism>
<dbReference type="EC" id="2.7.7.65" evidence="1"/>
<comment type="catalytic activity">
    <reaction evidence="2">
        <text>2 GTP = 3',3'-c-di-GMP + 2 diphosphate</text>
        <dbReference type="Rhea" id="RHEA:24898"/>
        <dbReference type="ChEBI" id="CHEBI:33019"/>
        <dbReference type="ChEBI" id="CHEBI:37565"/>
        <dbReference type="ChEBI" id="CHEBI:58805"/>
        <dbReference type="EC" id="2.7.7.65"/>
    </reaction>
</comment>
<dbReference type="Proteomes" id="UP000278398">
    <property type="component" value="Unassembled WGS sequence"/>
</dbReference>
<feature type="signal peptide" evidence="4">
    <location>
        <begin position="1"/>
        <end position="23"/>
    </location>
</feature>
<dbReference type="PANTHER" id="PTHR45138">
    <property type="entry name" value="REGULATORY COMPONENTS OF SENSORY TRANSDUCTION SYSTEM"/>
    <property type="match status" value="1"/>
</dbReference>
<comment type="caution">
    <text evidence="6">The sequence shown here is derived from an EMBL/GenBank/DDBJ whole genome shotgun (WGS) entry which is preliminary data.</text>
</comment>
<reference evidence="6 7" key="1">
    <citation type="submission" date="2018-12" db="EMBL/GenBank/DDBJ databases">
        <title>Mesorhizobium carbonis sp. nov., isolated from coal mine water.</title>
        <authorList>
            <person name="Xin W."/>
            <person name="Xu Z."/>
            <person name="Xiang F."/>
            <person name="Zhang J."/>
            <person name="Xi L."/>
            <person name="Liu J."/>
        </authorList>
    </citation>
    <scope>NUCLEOTIDE SEQUENCE [LARGE SCALE GENOMIC DNA]</scope>
    <source>
        <strain evidence="6 7">B2.3</strain>
    </source>
</reference>
<evidence type="ECO:0000256" key="3">
    <source>
        <dbReference type="SAM" id="Phobius"/>
    </source>
</evidence>
<dbReference type="NCBIfam" id="TIGR00254">
    <property type="entry name" value="GGDEF"/>
    <property type="match status" value="1"/>
</dbReference>
<dbReference type="Pfam" id="PF00990">
    <property type="entry name" value="GGDEF"/>
    <property type="match status" value="1"/>
</dbReference>
<dbReference type="InterPro" id="IPR000160">
    <property type="entry name" value="GGDEF_dom"/>
</dbReference>
<feature type="transmembrane region" description="Helical" evidence="3">
    <location>
        <begin position="38"/>
        <end position="59"/>
    </location>
</feature>
<dbReference type="GO" id="GO:0043709">
    <property type="term" value="P:cell adhesion involved in single-species biofilm formation"/>
    <property type="evidence" value="ECO:0007669"/>
    <property type="project" value="TreeGrafter"/>
</dbReference>
<dbReference type="GO" id="GO:1902201">
    <property type="term" value="P:negative regulation of bacterial-type flagellum-dependent cell motility"/>
    <property type="evidence" value="ECO:0007669"/>
    <property type="project" value="TreeGrafter"/>
</dbReference>
<evidence type="ECO:0000259" key="5">
    <source>
        <dbReference type="PROSITE" id="PS50887"/>
    </source>
</evidence>
<dbReference type="EMBL" id="RWKW01000016">
    <property type="protein sequence ID" value="RST87452.1"/>
    <property type="molecule type" value="Genomic_DNA"/>
</dbReference>
<proteinExistence type="predicted"/>
<evidence type="ECO:0000313" key="7">
    <source>
        <dbReference type="Proteomes" id="UP000278398"/>
    </source>
</evidence>
<sequence length="262" mass="27252">MRSVVLKSGMVTFAAMVASVAVAAVAMGLQGQVLEGNALLLSFLCPLFVAWPVSAYNYWQKRNLTHLHDQLAQAHDDLAAAHRSLADAHARLAMRASRDAMTGLLNRESFFQAVEGAHRDGEACHLLIIDADHFKAINDTHGHTVGDAALVAIATAISRAAGAHLVAGRIGGEEFAVCIPAGHARSDVAVAEAIRAEVAGLRFLAADATPIALSVSIGGATFAPRLAVSSVFQLADKRLYAAKSRGRNSIVTGASVASSVAA</sequence>
<evidence type="ECO:0000313" key="6">
    <source>
        <dbReference type="EMBL" id="RST87452.1"/>
    </source>
</evidence>
<keyword evidence="4" id="KW-0732">Signal</keyword>
<name>A0A429Z150_9HYPH</name>
<protein>
    <recommendedName>
        <fullName evidence="1">diguanylate cyclase</fullName>
        <ecNumber evidence="1">2.7.7.65</ecNumber>
    </recommendedName>
</protein>
<dbReference type="AlphaFoldDB" id="A0A429Z150"/>
<evidence type="ECO:0000256" key="4">
    <source>
        <dbReference type="SAM" id="SignalP"/>
    </source>
</evidence>
<keyword evidence="3" id="KW-0472">Membrane</keyword>
<gene>
    <name evidence="6" type="ORF">EJC49_05070</name>
</gene>
<feature type="chain" id="PRO_5019241097" description="diguanylate cyclase" evidence="4">
    <location>
        <begin position="24"/>
        <end position="262"/>
    </location>
</feature>
<keyword evidence="3" id="KW-0812">Transmembrane</keyword>
<dbReference type="Gene3D" id="3.30.70.270">
    <property type="match status" value="1"/>
</dbReference>
<dbReference type="InterPro" id="IPR029787">
    <property type="entry name" value="Nucleotide_cyclase"/>
</dbReference>
<dbReference type="PANTHER" id="PTHR45138:SF9">
    <property type="entry name" value="DIGUANYLATE CYCLASE DGCM-RELATED"/>
    <property type="match status" value="1"/>
</dbReference>
<dbReference type="GO" id="GO:0052621">
    <property type="term" value="F:diguanylate cyclase activity"/>
    <property type="evidence" value="ECO:0007669"/>
    <property type="project" value="UniProtKB-EC"/>
</dbReference>
<dbReference type="GO" id="GO:0005886">
    <property type="term" value="C:plasma membrane"/>
    <property type="evidence" value="ECO:0007669"/>
    <property type="project" value="TreeGrafter"/>
</dbReference>
<evidence type="ECO:0000256" key="1">
    <source>
        <dbReference type="ARBA" id="ARBA00012528"/>
    </source>
</evidence>